<reference evidence="1 2" key="1">
    <citation type="submission" date="2023-03" db="EMBL/GenBank/DDBJ databases">
        <title>Genome insight into feeding habits of ladybird beetles.</title>
        <authorList>
            <person name="Li H.-S."/>
            <person name="Huang Y.-H."/>
            <person name="Pang H."/>
        </authorList>
    </citation>
    <scope>NUCLEOTIDE SEQUENCE [LARGE SCALE GENOMIC DNA]</scope>
    <source>
        <strain evidence="1">SYSU_2023b</strain>
        <tissue evidence="1">Whole body</tissue>
    </source>
</reference>
<evidence type="ECO:0000313" key="1">
    <source>
        <dbReference type="EMBL" id="KAK9871689.1"/>
    </source>
</evidence>
<protein>
    <submittedName>
        <fullName evidence="1">Uncharacterized protein</fullName>
    </submittedName>
</protein>
<proteinExistence type="predicted"/>
<comment type="caution">
    <text evidence="1">The sequence shown here is derived from an EMBL/GenBank/DDBJ whole genome shotgun (WGS) entry which is preliminary data.</text>
</comment>
<evidence type="ECO:0000313" key="2">
    <source>
        <dbReference type="Proteomes" id="UP001431783"/>
    </source>
</evidence>
<organism evidence="1 2">
    <name type="scientific">Henosepilachna vigintioctopunctata</name>
    <dbReference type="NCBI Taxonomy" id="420089"/>
    <lineage>
        <taxon>Eukaryota</taxon>
        <taxon>Metazoa</taxon>
        <taxon>Ecdysozoa</taxon>
        <taxon>Arthropoda</taxon>
        <taxon>Hexapoda</taxon>
        <taxon>Insecta</taxon>
        <taxon>Pterygota</taxon>
        <taxon>Neoptera</taxon>
        <taxon>Endopterygota</taxon>
        <taxon>Coleoptera</taxon>
        <taxon>Polyphaga</taxon>
        <taxon>Cucujiformia</taxon>
        <taxon>Coccinelloidea</taxon>
        <taxon>Coccinellidae</taxon>
        <taxon>Epilachninae</taxon>
        <taxon>Epilachnini</taxon>
        <taxon>Henosepilachna</taxon>
    </lineage>
</organism>
<name>A0AAW1TTJ9_9CUCU</name>
<dbReference type="EMBL" id="JARQZJ010000007">
    <property type="protein sequence ID" value="KAK9871689.1"/>
    <property type="molecule type" value="Genomic_DNA"/>
</dbReference>
<gene>
    <name evidence="1" type="ORF">WA026_014139</name>
</gene>
<accession>A0AAW1TTJ9</accession>
<dbReference type="Proteomes" id="UP001431783">
    <property type="component" value="Unassembled WGS sequence"/>
</dbReference>
<dbReference type="AlphaFoldDB" id="A0AAW1TTJ9"/>
<keyword evidence="2" id="KW-1185">Reference proteome</keyword>
<sequence>MSYAIIDIQGFIINKKHFFTKELAILKNDRIAHFIFKQPFQFKHLPEEYKKPVMWLIHNHHCIKWETGFVQPWKLKSILTTLTNDIEKIYVKGGEKAKIIGKYIRPSKIIEFPEHPALIPDEPDCMFHEINKCYCSLKNVKFLQKTFQHVIDNPAQLDMDYSDEESIVL</sequence>